<keyword evidence="1" id="KW-0964">Secreted</keyword>
<protein>
    <recommendedName>
        <fullName evidence="1">Dirigent protein</fullName>
    </recommendedName>
</protein>
<evidence type="ECO:0000256" key="1">
    <source>
        <dbReference type="RuleBase" id="RU363099"/>
    </source>
</evidence>
<keyword evidence="1" id="KW-0052">Apoplast</keyword>
<proteinExistence type="inferred from homology"/>
<comment type="subcellular location">
    <subcellularLocation>
        <location evidence="1">Secreted</location>
        <location evidence="1">Extracellular space</location>
        <location evidence="1">Apoplast</location>
    </subcellularLocation>
</comment>
<dbReference type="Proteomes" id="UP000244336">
    <property type="component" value="Chromosome 3"/>
</dbReference>
<organism evidence="2 3">
    <name type="scientific">Panicum hallii var. hallii</name>
    <dbReference type="NCBI Taxonomy" id="1504633"/>
    <lineage>
        <taxon>Eukaryota</taxon>
        <taxon>Viridiplantae</taxon>
        <taxon>Streptophyta</taxon>
        <taxon>Embryophyta</taxon>
        <taxon>Tracheophyta</taxon>
        <taxon>Spermatophyta</taxon>
        <taxon>Magnoliopsida</taxon>
        <taxon>Liliopsida</taxon>
        <taxon>Poales</taxon>
        <taxon>Poaceae</taxon>
        <taxon>PACMAD clade</taxon>
        <taxon>Panicoideae</taxon>
        <taxon>Panicodae</taxon>
        <taxon>Paniceae</taxon>
        <taxon>Panicinae</taxon>
        <taxon>Panicum</taxon>
        <taxon>Panicum sect. Panicum</taxon>
    </lineage>
</organism>
<reference evidence="2 3" key="1">
    <citation type="submission" date="2018-04" db="EMBL/GenBank/DDBJ databases">
        <title>WGS assembly of Panicum hallii var. hallii HAL2.</title>
        <authorList>
            <person name="Lovell J."/>
            <person name="Jenkins J."/>
            <person name="Lowry D."/>
            <person name="Mamidi S."/>
            <person name="Sreedasyam A."/>
            <person name="Weng X."/>
            <person name="Barry K."/>
            <person name="Bonette J."/>
            <person name="Campitelli B."/>
            <person name="Daum C."/>
            <person name="Gordon S."/>
            <person name="Gould B."/>
            <person name="Lipzen A."/>
            <person name="MacQueen A."/>
            <person name="Palacio-Mejia J."/>
            <person name="Plott C."/>
            <person name="Shakirov E."/>
            <person name="Shu S."/>
            <person name="Yoshinaga Y."/>
            <person name="Zane M."/>
            <person name="Rokhsar D."/>
            <person name="Grimwood J."/>
            <person name="Schmutz J."/>
            <person name="Juenger T."/>
        </authorList>
    </citation>
    <scope>NUCLEOTIDE SEQUENCE [LARGE SCALE GENOMIC DNA]</scope>
    <source>
        <strain evidence="3">cv. HAL2</strain>
    </source>
</reference>
<evidence type="ECO:0000313" key="3">
    <source>
        <dbReference type="Proteomes" id="UP000244336"/>
    </source>
</evidence>
<gene>
    <name evidence="2" type="ORF">GQ55_3G066200</name>
</gene>
<dbReference type="GO" id="GO:0048046">
    <property type="term" value="C:apoplast"/>
    <property type="evidence" value="ECO:0007669"/>
    <property type="project" value="UniProtKB-SubCell"/>
</dbReference>
<evidence type="ECO:0000313" key="2">
    <source>
        <dbReference type="EMBL" id="PUZ63410.1"/>
    </source>
</evidence>
<keyword evidence="3" id="KW-1185">Reference proteome</keyword>
<dbReference type="InterPro" id="IPR004265">
    <property type="entry name" value="Dirigent"/>
</dbReference>
<dbReference type="PANTHER" id="PTHR21495">
    <property type="entry name" value="NUCLEOPORIN-RELATED"/>
    <property type="match status" value="1"/>
</dbReference>
<dbReference type="OrthoDB" id="702842at2759"/>
<comment type="similarity">
    <text evidence="1">Belongs to the plant dirigent protein family.</text>
</comment>
<sequence length="132" mass="14320">MVLYMRQVNEGQPNANGVRRPTSPRLPFGFGDVFVNDWVALDAPEPNANVVDDARGINAGKFMGSTLELLGIHAAEAAWAVVGGTGQFSFARGTINYRIVKNVPGAEEYKELSIHALYIPPAQIQTVDQHAQ</sequence>
<dbReference type="AlphaFoldDB" id="A0A2T7E6F6"/>
<comment type="subunit">
    <text evidence="1">Homodimer.</text>
</comment>
<dbReference type="Pfam" id="PF03018">
    <property type="entry name" value="Dirigent"/>
    <property type="match status" value="1"/>
</dbReference>
<comment type="function">
    <text evidence="1">Dirigent proteins impart stereoselectivity on the phenoxy radical-coupling reaction, yielding optically active lignans from two molecules of coniferyl alcohol in the biosynthesis of lignans, flavonolignans, and alkaloids and thus plays a central role in plant secondary metabolism.</text>
</comment>
<accession>A0A2T7E6F6</accession>
<dbReference type="Gramene" id="PUZ63410">
    <property type="protein sequence ID" value="PUZ63410"/>
    <property type="gene ID" value="GQ55_3G066200"/>
</dbReference>
<name>A0A2T7E6F6_9POAL</name>
<dbReference type="EMBL" id="CM009751">
    <property type="protein sequence ID" value="PUZ63410.1"/>
    <property type="molecule type" value="Genomic_DNA"/>
</dbReference>